<feature type="transmembrane region" description="Helical" evidence="7">
    <location>
        <begin position="169"/>
        <end position="196"/>
    </location>
</feature>
<gene>
    <name evidence="8" type="ORF">G7070_00545</name>
</gene>
<feature type="transmembrane region" description="Helical" evidence="7">
    <location>
        <begin position="251"/>
        <end position="268"/>
    </location>
</feature>
<evidence type="ECO:0000313" key="8">
    <source>
        <dbReference type="EMBL" id="QIK71046.1"/>
    </source>
</evidence>
<dbReference type="SUPFAM" id="SSF103473">
    <property type="entry name" value="MFS general substrate transporter"/>
    <property type="match status" value="1"/>
</dbReference>
<name>A0A6G7Y2X7_9ACTN</name>
<evidence type="ECO:0000256" key="1">
    <source>
        <dbReference type="ARBA" id="ARBA00004127"/>
    </source>
</evidence>
<comment type="similarity">
    <text evidence="2">Belongs to the major facilitator superfamily.</text>
</comment>
<feature type="transmembrane region" description="Helical" evidence="7">
    <location>
        <begin position="208"/>
        <end position="225"/>
    </location>
</feature>
<evidence type="ECO:0000256" key="7">
    <source>
        <dbReference type="SAM" id="Phobius"/>
    </source>
</evidence>
<sequence>MHSRLDHRHTIASAYVGYVTQAIINNLGPLFFVLWHDRFGISFAAIGLVVSLNFGLQLLVDLVAPRIIDAVGYRVSMCVAHVTAAVGLVAMGTLPFALPDPLVGILAATVICAVGGGLLEVLVSPVVEACPTENKAFHMSLAHSFYCWGHVAVVLLTTAAFALAGPDAWPLFCFAWAAVPLANAVLICFVPFYALVEDGRGMTYAQLFKVRAFWVFVAIMVAAGASEQAMSQWASAYAQAGLGLDKVTGDLLGPLSFAVAMGIARVVFGHRATVANVGRIMRACLVLCLAAYLLAALSPFAWLGLVGVALCGFSVGILWPGTFTLGSATFPRGGTALFALLAVGGDAGCAIGPAAVGAIADASGSLPTGLLAGAVFPAVMILLVWRLASRRPDVRPPAGLAEGVAASP</sequence>
<evidence type="ECO:0000313" key="9">
    <source>
        <dbReference type="Proteomes" id="UP000501058"/>
    </source>
</evidence>
<dbReference type="KEGG" id="prv:G7070_00545"/>
<dbReference type="PANTHER" id="PTHR23514">
    <property type="entry name" value="BYPASS OF STOP CODON PROTEIN 6"/>
    <property type="match status" value="1"/>
</dbReference>
<dbReference type="GO" id="GO:0012505">
    <property type="term" value="C:endomembrane system"/>
    <property type="evidence" value="ECO:0007669"/>
    <property type="project" value="UniProtKB-SubCell"/>
</dbReference>
<feature type="transmembrane region" description="Helical" evidence="7">
    <location>
        <begin position="144"/>
        <end position="163"/>
    </location>
</feature>
<evidence type="ECO:0000256" key="6">
    <source>
        <dbReference type="ARBA" id="ARBA00023136"/>
    </source>
</evidence>
<accession>A0A6G7Y2X7</accession>
<evidence type="ECO:0000256" key="3">
    <source>
        <dbReference type="ARBA" id="ARBA00022448"/>
    </source>
</evidence>
<evidence type="ECO:0000256" key="5">
    <source>
        <dbReference type="ARBA" id="ARBA00022989"/>
    </source>
</evidence>
<organism evidence="8 9">
    <name type="scientific">Propioniciclava coleopterorum</name>
    <dbReference type="NCBI Taxonomy" id="2714937"/>
    <lineage>
        <taxon>Bacteria</taxon>
        <taxon>Bacillati</taxon>
        <taxon>Actinomycetota</taxon>
        <taxon>Actinomycetes</taxon>
        <taxon>Propionibacteriales</taxon>
        <taxon>Propionibacteriaceae</taxon>
        <taxon>Propioniciclava</taxon>
    </lineage>
</organism>
<dbReference type="EMBL" id="CP049865">
    <property type="protein sequence ID" value="QIK71046.1"/>
    <property type="molecule type" value="Genomic_DNA"/>
</dbReference>
<feature type="transmembrane region" description="Helical" evidence="7">
    <location>
        <begin position="75"/>
        <end position="96"/>
    </location>
</feature>
<dbReference type="Pfam" id="PF07690">
    <property type="entry name" value="MFS_1"/>
    <property type="match status" value="1"/>
</dbReference>
<feature type="transmembrane region" description="Helical" evidence="7">
    <location>
        <begin position="41"/>
        <end position="63"/>
    </location>
</feature>
<dbReference type="GO" id="GO:0016020">
    <property type="term" value="C:membrane"/>
    <property type="evidence" value="ECO:0007669"/>
    <property type="project" value="TreeGrafter"/>
</dbReference>
<dbReference type="Gene3D" id="1.20.1250.20">
    <property type="entry name" value="MFS general substrate transporter like domains"/>
    <property type="match status" value="2"/>
</dbReference>
<keyword evidence="3" id="KW-0813">Transport</keyword>
<keyword evidence="9" id="KW-1185">Reference proteome</keyword>
<protein>
    <submittedName>
        <fullName evidence="8">MFS transporter</fullName>
    </submittedName>
</protein>
<dbReference type="InterPro" id="IPR011701">
    <property type="entry name" value="MFS"/>
</dbReference>
<feature type="transmembrane region" description="Helical" evidence="7">
    <location>
        <begin position="12"/>
        <end position="35"/>
    </location>
</feature>
<dbReference type="AlphaFoldDB" id="A0A6G7Y2X7"/>
<dbReference type="GO" id="GO:0022857">
    <property type="term" value="F:transmembrane transporter activity"/>
    <property type="evidence" value="ECO:0007669"/>
    <property type="project" value="InterPro"/>
</dbReference>
<keyword evidence="4 7" id="KW-0812">Transmembrane</keyword>
<dbReference type="InterPro" id="IPR036259">
    <property type="entry name" value="MFS_trans_sf"/>
</dbReference>
<proteinExistence type="inferred from homology"/>
<feature type="transmembrane region" description="Helical" evidence="7">
    <location>
        <begin position="280"/>
        <end position="297"/>
    </location>
</feature>
<dbReference type="InterPro" id="IPR051788">
    <property type="entry name" value="MFS_Transporter"/>
</dbReference>
<comment type="subcellular location">
    <subcellularLocation>
        <location evidence="1">Endomembrane system</location>
        <topology evidence="1">Multi-pass membrane protein</topology>
    </subcellularLocation>
</comment>
<feature type="transmembrane region" description="Helical" evidence="7">
    <location>
        <begin position="303"/>
        <end position="325"/>
    </location>
</feature>
<dbReference type="Proteomes" id="UP000501058">
    <property type="component" value="Chromosome"/>
</dbReference>
<dbReference type="RefSeq" id="WP_166230963.1">
    <property type="nucleotide sequence ID" value="NZ_CP049865.1"/>
</dbReference>
<keyword evidence="5 7" id="KW-1133">Transmembrane helix</keyword>
<keyword evidence="6 7" id="KW-0472">Membrane</keyword>
<dbReference type="PANTHER" id="PTHR23514:SF3">
    <property type="entry name" value="BYPASS OF STOP CODON PROTEIN 6"/>
    <property type="match status" value="1"/>
</dbReference>
<feature type="transmembrane region" description="Helical" evidence="7">
    <location>
        <begin position="102"/>
        <end position="123"/>
    </location>
</feature>
<feature type="transmembrane region" description="Helical" evidence="7">
    <location>
        <begin position="366"/>
        <end position="385"/>
    </location>
</feature>
<evidence type="ECO:0000256" key="4">
    <source>
        <dbReference type="ARBA" id="ARBA00022692"/>
    </source>
</evidence>
<feature type="transmembrane region" description="Helical" evidence="7">
    <location>
        <begin position="337"/>
        <end position="360"/>
    </location>
</feature>
<evidence type="ECO:0000256" key="2">
    <source>
        <dbReference type="ARBA" id="ARBA00008335"/>
    </source>
</evidence>
<reference evidence="8 9" key="1">
    <citation type="submission" date="2020-03" db="EMBL/GenBank/DDBJ databases">
        <title>Propioniciclava sp. nov., isolated from Hydrophilus acuminatus.</title>
        <authorList>
            <person name="Hyun D.-W."/>
            <person name="Bae J.-W."/>
        </authorList>
    </citation>
    <scope>NUCLEOTIDE SEQUENCE [LARGE SCALE GENOMIC DNA]</scope>
    <source>
        <strain evidence="8 9">HDW11</strain>
    </source>
</reference>